<gene>
    <name evidence="1" type="ORF">SeMB42_g05490</name>
</gene>
<name>A0A507CR49_9FUNG</name>
<dbReference type="VEuPathDB" id="FungiDB:SeMB42_g05490"/>
<proteinExistence type="predicted"/>
<sequence>MGWSVSAISRCGHHLIDERRLSRDFEAARPNSCNFSCRQHLSGYNIRGNRISNNGLFVAATWNTLNCALCSTFTCCKSRLVRAWLMPDCISIDRVDMKWCPLVAERTERVSIRQPSTCSCLDTNRRIHTRIISSNDVV</sequence>
<protein>
    <submittedName>
        <fullName evidence="1">Uncharacterized protein</fullName>
    </submittedName>
</protein>
<dbReference type="AlphaFoldDB" id="A0A507CR49"/>
<dbReference type="Proteomes" id="UP000317494">
    <property type="component" value="Unassembled WGS sequence"/>
</dbReference>
<evidence type="ECO:0000313" key="2">
    <source>
        <dbReference type="Proteomes" id="UP000317494"/>
    </source>
</evidence>
<keyword evidence="2" id="KW-1185">Reference proteome</keyword>
<evidence type="ECO:0000313" key="1">
    <source>
        <dbReference type="EMBL" id="TPX41635.1"/>
    </source>
</evidence>
<accession>A0A507CR49</accession>
<reference evidence="1 2" key="1">
    <citation type="journal article" date="2019" name="Sci. Rep.">
        <title>Comparative genomics of chytrid fungi reveal insights into the obligate biotrophic and pathogenic lifestyle of Synchytrium endobioticum.</title>
        <authorList>
            <person name="van de Vossenberg B.T.L.H."/>
            <person name="Warris S."/>
            <person name="Nguyen H.D.T."/>
            <person name="van Gent-Pelzer M.P.E."/>
            <person name="Joly D.L."/>
            <person name="van de Geest H.C."/>
            <person name="Bonants P.J.M."/>
            <person name="Smith D.S."/>
            <person name="Levesque C.A."/>
            <person name="van der Lee T.A.J."/>
        </authorList>
    </citation>
    <scope>NUCLEOTIDE SEQUENCE [LARGE SCALE GENOMIC DNA]</scope>
    <source>
        <strain evidence="1 2">MB42</strain>
    </source>
</reference>
<comment type="caution">
    <text evidence="1">The sequence shown here is derived from an EMBL/GenBank/DDBJ whole genome shotgun (WGS) entry which is preliminary data.</text>
</comment>
<organism evidence="1 2">
    <name type="scientific">Synchytrium endobioticum</name>
    <dbReference type="NCBI Taxonomy" id="286115"/>
    <lineage>
        <taxon>Eukaryota</taxon>
        <taxon>Fungi</taxon>
        <taxon>Fungi incertae sedis</taxon>
        <taxon>Chytridiomycota</taxon>
        <taxon>Chytridiomycota incertae sedis</taxon>
        <taxon>Chytridiomycetes</taxon>
        <taxon>Synchytriales</taxon>
        <taxon>Synchytriaceae</taxon>
        <taxon>Synchytrium</taxon>
    </lineage>
</organism>
<dbReference type="EMBL" id="QEAN01000263">
    <property type="protein sequence ID" value="TPX41635.1"/>
    <property type="molecule type" value="Genomic_DNA"/>
</dbReference>